<proteinExistence type="predicted"/>
<evidence type="ECO:0000313" key="1">
    <source>
        <dbReference type="EMBL" id="KKQ73771.1"/>
    </source>
</evidence>
<evidence type="ECO:0000313" key="2">
    <source>
        <dbReference type="Proteomes" id="UP000034181"/>
    </source>
</evidence>
<protein>
    <submittedName>
        <fullName evidence="1">Uncharacterized protein</fullName>
    </submittedName>
</protein>
<name>A0A0G0N9I5_9BACT</name>
<gene>
    <name evidence="1" type="ORF">US96_C0053G0002</name>
</gene>
<dbReference type="Proteomes" id="UP000034181">
    <property type="component" value="Unassembled WGS sequence"/>
</dbReference>
<reference evidence="1 2" key="1">
    <citation type="journal article" date="2015" name="Nature">
        <title>rRNA introns, odd ribosomes, and small enigmatic genomes across a large radiation of phyla.</title>
        <authorList>
            <person name="Brown C.T."/>
            <person name="Hug L.A."/>
            <person name="Thomas B.C."/>
            <person name="Sharon I."/>
            <person name="Castelle C.J."/>
            <person name="Singh A."/>
            <person name="Wilkins M.J."/>
            <person name="Williams K.H."/>
            <person name="Banfield J.F."/>
        </authorList>
    </citation>
    <scope>NUCLEOTIDE SEQUENCE [LARGE SCALE GENOMIC DNA]</scope>
</reference>
<accession>A0A0G0N9I5</accession>
<sequence>MPHAIIIVCNHQDAAAQILALNMDLFQEAPEMNGLPSRLLLVPAGNQVSGRDGRSWIKPDPQIILGKNNWVIGNVISTNNLFTID</sequence>
<dbReference type="EMBL" id="LBUZ01000053">
    <property type="protein sequence ID" value="KKQ73771.1"/>
    <property type="molecule type" value="Genomic_DNA"/>
</dbReference>
<dbReference type="AlphaFoldDB" id="A0A0G0N9I5"/>
<organism evidence="1 2">
    <name type="scientific">Candidatus Woesebacteria bacterium GW2011_GWB1_38_5b</name>
    <dbReference type="NCBI Taxonomy" id="1618569"/>
    <lineage>
        <taxon>Bacteria</taxon>
        <taxon>Candidatus Woeseibacteriota</taxon>
    </lineage>
</organism>
<comment type="caution">
    <text evidence="1">The sequence shown here is derived from an EMBL/GenBank/DDBJ whole genome shotgun (WGS) entry which is preliminary data.</text>
</comment>